<keyword evidence="2" id="KW-0413">Isomerase</keyword>
<dbReference type="SUPFAM" id="SSF53756">
    <property type="entry name" value="UDP-Glycosyltransferase/glycogen phosphorylase"/>
    <property type="match status" value="1"/>
</dbReference>
<feature type="domain" description="UDP-N-acetylglucosamine 2-epimerase" evidence="1">
    <location>
        <begin position="3"/>
        <end position="224"/>
    </location>
</feature>
<organism evidence="2">
    <name type="scientific">bioreactor metagenome</name>
    <dbReference type="NCBI Taxonomy" id="1076179"/>
    <lineage>
        <taxon>unclassified sequences</taxon>
        <taxon>metagenomes</taxon>
        <taxon>ecological metagenomes</taxon>
    </lineage>
</organism>
<protein>
    <submittedName>
        <fullName evidence="2">UDP-2,3-diacetamido-2,3-dideoxy-D-glucuronate 2-epimerase</fullName>
        <ecNumber evidence="2">5.1.3.23</ecNumber>
    </submittedName>
</protein>
<gene>
    <name evidence="2" type="primary">wbpI_26</name>
    <name evidence="2" type="ORF">SDC9_178410</name>
</gene>
<sequence>MSSENLRKEGVPEDKISFVGNIMIDTLENNRDKANQLRIEDVISENIIKETQTPYTKNWSQFAVCTLHRPSNVDQKEILGAILNFFSDEVANDMPVIWAIHPRTQKMLQSFGLWEKATSVQNLILLNPIGYHEMLRLNMSATIMLTDSGGLQEECCVLGTPCLTLRWNTERPVTLKEHGGASVLVGNNIDRIRAEYRTALAAKRHPQRPELWDGKTAMRCVNAIVNNSPQIH</sequence>
<dbReference type="InterPro" id="IPR029767">
    <property type="entry name" value="WecB-like"/>
</dbReference>
<accession>A0A645GYY5</accession>
<evidence type="ECO:0000259" key="1">
    <source>
        <dbReference type="Pfam" id="PF02350"/>
    </source>
</evidence>
<proteinExistence type="predicted"/>
<dbReference type="PANTHER" id="PTHR43174">
    <property type="entry name" value="UDP-N-ACETYLGLUCOSAMINE 2-EPIMERASE"/>
    <property type="match status" value="1"/>
</dbReference>
<dbReference type="EMBL" id="VSSQ01082245">
    <property type="protein sequence ID" value="MPN30939.1"/>
    <property type="molecule type" value="Genomic_DNA"/>
</dbReference>
<dbReference type="PANTHER" id="PTHR43174:SF1">
    <property type="entry name" value="UDP-N-ACETYLGLUCOSAMINE 2-EPIMERASE"/>
    <property type="match status" value="1"/>
</dbReference>
<dbReference type="Gene3D" id="3.40.50.2000">
    <property type="entry name" value="Glycogen Phosphorylase B"/>
    <property type="match status" value="2"/>
</dbReference>
<name>A0A645GYY5_9ZZZZ</name>
<dbReference type="GO" id="GO:0016853">
    <property type="term" value="F:isomerase activity"/>
    <property type="evidence" value="ECO:0007669"/>
    <property type="project" value="UniProtKB-KW"/>
</dbReference>
<dbReference type="InterPro" id="IPR003331">
    <property type="entry name" value="UDP_GlcNAc_Epimerase_2_dom"/>
</dbReference>
<dbReference type="EC" id="5.1.3.23" evidence="2"/>
<dbReference type="Pfam" id="PF02350">
    <property type="entry name" value="Epimerase_2"/>
    <property type="match status" value="1"/>
</dbReference>
<comment type="caution">
    <text evidence="2">The sequence shown here is derived from an EMBL/GenBank/DDBJ whole genome shotgun (WGS) entry which is preliminary data.</text>
</comment>
<reference evidence="2" key="1">
    <citation type="submission" date="2019-08" db="EMBL/GenBank/DDBJ databases">
        <authorList>
            <person name="Kucharzyk K."/>
            <person name="Murdoch R.W."/>
            <person name="Higgins S."/>
            <person name="Loffler F."/>
        </authorList>
    </citation>
    <scope>NUCLEOTIDE SEQUENCE</scope>
</reference>
<dbReference type="AlphaFoldDB" id="A0A645GYY5"/>
<evidence type="ECO:0000313" key="2">
    <source>
        <dbReference type="EMBL" id="MPN30939.1"/>
    </source>
</evidence>